<evidence type="ECO:0008006" key="4">
    <source>
        <dbReference type="Google" id="ProtNLM"/>
    </source>
</evidence>
<dbReference type="Proteomes" id="UP000438429">
    <property type="component" value="Unassembled WGS sequence"/>
</dbReference>
<dbReference type="AlphaFoldDB" id="A0A6A4RNM2"/>
<feature type="compositionally biased region" description="Polar residues" evidence="1">
    <location>
        <begin position="1"/>
        <end position="15"/>
    </location>
</feature>
<dbReference type="InterPro" id="IPR013783">
    <property type="entry name" value="Ig-like_fold"/>
</dbReference>
<name>A0A6A4RNM2_SCOMX</name>
<evidence type="ECO:0000313" key="3">
    <source>
        <dbReference type="Proteomes" id="UP000438429"/>
    </source>
</evidence>
<feature type="region of interest" description="Disordered" evidence="1">
    <location>
        <begin position="1"/>
        <end position="64"/>
    </location>
</feature>
<gene>
    <name evidence="2" type="ORF">F2P81_025872</name>
</gene>
<organism evidence="2 3">
    <name type="scientific">Scophthalmus maximus</name>
    <name type="common">Turbot</name>
    <name type="synonym">Psetta maxima</name>
    <dbReference type="NCBI Taxonomy" id="52904"/>
    <lineage>
        <taxon>Eukaryota</taxon>
        <taxon>Metazoa</taxon>
        <taxon>Chordata</taxon>
        <taxon>Craniata</taxon>
        <taxon>Vertebrata</taxon>
        <taxon>Euteleostomi</taxon>
        <taxon>Actinopterygii</taxon>
        <taxon>Neopterygii</taxon>
        <taxon>Teleostei</taxon>
        <taxon>Neoteleostei</taxon>
        <taxon>Acanthomorphata</taxon>
        <taxon>Carangaria</taxon>
        <taxon>Pleuronectiformes</taxon>
        <taxon>Pleuronectoidei</taxon>
        <taxon>Scophthalmidae</taxon>
        <taxon>Scophthalmus</taxon>
    </lineage>
</organism>
<dbReference type="InterPro" id="IPR036179">
    <property type="entry name" value="Ig-like_dom_sf"/>
</dbReference>
<evidence type="ECO:0000313" key="2">
    <source>
        <dbReference type="EMBL" id="KAF0021875.1"/>
    </source>
</evidence>
<dbReference type="SUPFAM" id="SSF48726">
    <property type="entry name" value="Immunoglobulin"/>
    <property type="match status" value="1"/>
</dbReference>
<reference evidence="2 3" key="1">
    <citation type="submission" date="2019-06" db="EMBL/GenBank/DDBJ databases">
        <title>Draft genomes of female and male turbot (Scophthalmus maximus).</title>
        <authorList>
            <person name="Xu H."/>
            <person name="Xu X.-W."/>
            <person name="Shao C."/>
            <person name="Chen S."/>
        </authorList>
    </citation>
    <scope>NUCLEOTIDE SEQUENCE [LARGE SCALE GENOMIC DNA]</scope>
    <source>
        <strain evidence="2">Ysfricsl-2016a</strain>
        <tissue evidence="2">Blood</tissue>
    </source>
</reference>
<feature type="region of interest" description="Disordered" evidence="1">
    <location>
        <begin position="80"/>
        <end position="117"/>
    </location>
</feature>
<comment type="caution">
    <text evidence="2">The sequence shown here is derived from an EMBL/GenBank/DDBJ whole genome shotgun (WGS) entry which is preliminary data.</text>
</comment>
<protein>
    <recommendedName>
        <fullName evidence="4">Ig-like domain-containing protein</fullName>
    </recommendedName>
</protein>
<dbReference type="EMBL" id="VEVO01001250">
    <property type="protein sequence ID" value="KAF0021875.1"/>
    <property type="molecule type" value="Genomic_DNA"/>
</dbReference>
<proteinExistence type="predicted"/>
<dbReference type="Gene3D" id="2.60.40.10">
    <property type="entry name" value="Immunoglobulins"/>
    <property type="match status" value="1"/>
</dbReference>
<evidence type="ECO:0000256" key="1">
    <source>
        <dbReference type="SAM" id="MobiDB-lite"/>
    </source>
</evidence>
<sequence length="117" mass="13218">MATSAALVHQSSSTWKIRRKREQMAKGPVGQRRKVTSLEEEEKEKGEIMGSFEEGERAQSVSQGEGAVVAAPRIRSFPQPQVTWFRDGRKIPPSSRIHEPPGTIWSGPRNQTRSHRR</sequence>
<accession>A0A6A4RNM2</accession>